<dbReference type="InterPro" id="IPR028082">
    <property type="entry name" value="Peripla_BP_I"/>
</dbReference>
<feature type="chain" id="PRO_5032761668" evidence="7">
    <location>
        <begin position="22"/>
        <end position="314"/>
    </location>
</feature>
<keyword evidence="4 7" id="KW-0732">Signal</keyword>
<dbReference type="Gene3D" id="3.40.50.2300">
    <property type="match status" value="2"/>
</dbReference>
<evidence type="ECO:0000313" key="9">
    <source>
        <dbReference type="EMBL" id="QKS71780.1"/>
    </source>
</evidence>
<dbReference type="KEGG" id="psua:FLK61_34465"/>
<evidence type="ECO:0000259" key="8">
    <source>
        <dbReference type="Pfam" id="PF02608"/>
    </source>
</evidence>
<dbReference type="RefSeq" id="WP_176009765.1">
    <property type="nucleotide sequence ID" value="NZ_CP041372.2"/>
</dbReference>
<sequence length="314" mass="34505">MTRIVLIFILLLPILVSCASAQERVQAVGLLLSHPIDDQEWNGKGYQGMLKVQSALGVDIIVKEDIRTNEQVEQAISSFDDADVNLVFGHGAIYADFFMNIKDTYPDIHFVSFNGEVEGDNITSLHFEGYPMGYFAGMLAAKKSQTGEVGVIGAFPYQPEVAGFADGAKAVDPSTNVSVEFVNSWVDDDRALALLAEMKANEVDVFYPAGDGYHQQVIEEVKRSGLFAIGYLGDQLDLGGSTVLTSTIQNVEGLYEYVAETFQSGALQSGNMYFDFEDGLISLGEYSQEVPEDVQIWLDEHITAYKETGKLPYQ</sequence>
<dbReference type="SUPFAM" id="SSF53822">
    <property type="entry name" value="Periplasmic binding protein-like I"/>
    <property type="match status" value="1"/>
</dbReference>
<proteinExistence type="inferred from homology"/>
<evidence type="ECO:0000256" key="2">
    <source>
        <dbReference type="ARBA" id="ARBA00008610"/>
    </source>
</evidence>
<accession>A0A859FG20</accession>
<dbReference type="GO" id="GO:0005886">
    <property type="term" value="C:plasma membrane"/>
    <property type="evidence" value="ECO:0007669"/>
    <property type="project" value="UniProtKB-SubCell"/>
</dbReference>
<organism evidence="9 10">
    <name type="scientific">Paenalkalicoccus suaedae</name>
    <dbReference type="NCBI Taxonomy" id="2592382"/>
    <lineage>
        <taxon>Bacteria</taxon>
        <taxon>Bacillati</taxon>
        <taxon>Bacillota</taxon>
        <taxon>Bacilli</taxon>
        <taxon>Bacillales</taxon>
        <taxon>Bacillaceae</taxon>
        <taxon>Paenalkalicoccus</taxon>
    </lineage>
</organism>
<evidence type="ECO:0000313" key="10">
    <source>
        <dbReference type="Proteomes" id="UP000318138"/>
    </source>
</evidence>
<keyword evidence="5" id="KW-0472">Membrane</keyword>
<keyword evidence="3" id="KW-1003">Cell membrane</keyword>
<protein>
    <submittedName>
        <fullName evidence="9">BMP family ABC transporter substrate-binding protein</fullName>
    </submittedName>
</protein>
<evidence type="ECO:0000256" key="7">
    <source>
        <dbReference type="SAM" id="SignalP"/>
    </source>
</evidence>
<dbReference type="PROSITE" id="PS51257">
    <property type="entry name" value="PROKAR_LIPOPROTEIN"/>
    <property type="match status" value="1"/>
</dbReference>
<dbReference type="InterPro" id="IPR050957">
    <property type="entry name" value="BMP_lipoprotein"/>
</dbReference>
<keyword evidence="6" id="KW-0449">Lipoprotein</keyword>
<gene>
    <name evidence="9" type="ORF">FLK61_34465</name>
</gene>
<reference evidence="10" key="1">
    <citation type="submission" date="2019-07" db="EMBL/GenBank/DDBJ databases">
        <title>Bacillus alkalisoli sp. nov. isolated from saline soil.</title>
        <authorList>
            <person name="Sun J.-Q."/>
            <person name="Xu L."/>
        </authorList>
    </citation>
    <scope>NUCLEOTIDE SEQUENCE [LARGE SCALE GENOMIC DNA]</scope>
    <source>
        <strain evidence="10">M4U3P1</strain>
    </source>
</reference>
<feature type="signal peptide" evidence="7">
    <location>
        <begin position="1"/>
        <end position="21"/>
    </location>
</feature>
<dbReference type="Proteomes" id="UP000318138">
    <property type="component" value="Chromosome"/>
</dbReference>
<comment type="subcellular location">
    <subcellularLocation>
        <location evidence="1">Cell membrane</location>
        <topology evidence="1">Lipid-anchor</topology>
    </subcellularLocation>
</comment>
<evidence type="ECO:0000256" key="5">
    <source>
        <dbReference type="ARBA" id="ARBA00023136"/>
    </source>
</evidence>
<dbReference type="PANTHER" id="PTHR34296:SF2">
    <property type="entry name" value="ABC TRANSPORTER GUANOSINE-BINDING PROTEIN NUPN"/>
    <property type="match status" value="1"/>
</dbReference>
<name>A0A859FG20_9BACI</name>
<dbReference type="PANTHER" id="PTHR34296">
    <property type="entry name" value="TRANSCRIPTIONAL ACTIVATOR PROTEIN MED"/>
    <property type="match status" value="1"/>
</dbReference>
<dbReference type="InterPro" id="IPR003760">
    <property type="entry name" value="PnrA-like"/>
</dbReference>
<comment type="similarity">
    <text evidence="2">Belongs to the BMP lipoprotein family.</text>
</comment>
<evidence type="ECO:0000256" key="4">
    <source>
        <dbReference type="ARBA" id="ARBA00022729"/>
    </source>
</evidence>
<dbReference type="AlphaFoldDB" id="A0A859FG20"/>
<keyword evidence="10" id="KW-1185">Reference proteome</keyword>
<feature type="domain" description="ABC transporter substrate-binding protein PnrA-like" evidence="8">
    <location>
        <begin position="26"/>
        <end position="313"/>
    </location>
</feature>
<evidence type="ECO:0000256" key="6">
    <source>
        <dbReference type="ARBA" id="ARBA00023288"/>
    </source>
</evidence>
<evidence type="ECO:0000256" key="1">
    <source>
        <dbReference type="ARBA" id="ARBA00004193"/>
    </source>
</evidence>
<evidence type="ECO:0000256" key="3">
    <source>
        <dbReference type="ARBA" id="ARBA00022475"/>
    </source>
</evidence>
<dbReference type="EMBL" id="CP041372">
    <property type="protein sequence ID" value="QKS71780.1"/>
    <property type="molecule type" value="Genomic_DNA"/>
</dbReference>
<dbReference type="Pfam" id="PF02608">
    <property type="entry name" value="Bmp"/>
    <property type="match status" value="1"/>
</dbReference>